<dbReference type="RefSeq" id="WP_405280566.1">
    <property type="nucleotide sequence ID" value="NZ_CP144380.1"/>
</dbReference>
<evidence type="ECO:0000256" key="4">
    <source>
        <dbReference type="ARBA" id="ARBA00006929"/>
    </source>
</evidence>
<evidence type="ECO:0000313" key="11">
    <source>
        <dbReference type="EMBL" id="MEK9502523.1"/>
    </source>
</evidence>
<dbReference type="InterPro" id="IPR000527">
    <property type="entry name" value="Flag_Lring"/>
</dbReference>
<feature type="compositionally biased region" description="Gly residues" evidence="9">
    <location>
        <begin position="109"/>
        <end position="123"/>
    </location>
</feature>
<comment type="similarity">
    <text evidence="4">Belongs to the FlgH family.</text>
</comment>
<evidence type="ECO:0000313" key="12">
    <source>
        <dbReference type="Proteomes" id="UP001484239"/>
    </source>
</evidence>
<keyword evidence="5 10" id="KW-0732">Signal</keyword>
<evidence type="ECO:0000256" key="6">
    <source>
        <dbReference type="ARBA" id="ARBA00023136"/>
    </source>
</evidence>
<evidence type="ECO:0000256" key="5">
    <source>
        <dbReference type="ARBA" id="ARBA00022729"/>
    </source>
</evidence>
<evidence type="ECO:0000256" key="1">
    <source>
        <dbReference type="ARBA" id="ARBA00002591"/>
    </source>
</evidence>
<reference evidence="11 12" key="1">
    <citation type="submission" date="2024-02" db="EMBL/GenBank/DDBJ databases">
        <title>A novel Gemmatimonadota bacterium.</title>
        <authorList>
            <person name="Du Z.-J."/>
            <person name="Ye Y.-Q."/>
        </authorList>
    </citation>
    <scope>NUCLEOTIDE SEQUENCE [LARGE SCALE GENOMIC DNA]</scope>
    <source>
        <strain evidence="11 12">DH-20</strain>
    </source>
</reference>
<dbReference type="PANTHER" id="PTHR34933">
    <property type="entry name" value="FLAGELLAR L-RING PROTEIN"/>
    <property type="match status" value="1"/>
</dbReference>
<dbReference type="PANTHER" id="PTHR34933:SF1">
    <property type="entry name" value="FLAGELLAR L-RING PROTEIN"/>
    <property type="match status" value="1"/>
</dbReference>
<dbReference type="Proteomes" id="UP001484239">
    <property type="component" value="Unassembled WGS sequence"/>
</dbReference>
<dbReference type="EMBL" id="JBBHLI010000012">
    <property type="protein sequence ID" value="MEK9502523.1"/>
    <property type="molecule type" value="Genomic_DNA"/>
</dbReference>
<accession>A0ABU9EEM1</accession>
<dbReference type="PRINTS" id="PR01008">
    <property type="entry name" value="FLGLRINGFLGH"/>
</dbReference>
<evidence type="ECO:0000256" key="10">
    <source>
        <dbReference type="SAM" id="SignalP"/>
    </source>
</evidence>
<keyword evidence="11" id="KW-0969">Cilium</keyword>
<gene>
    <name evidence="11" type="ORF">WI372_16135</name>
</gene>
<sequence length="225" mass="23725">MMVVERVAWATVSLLAAMAAPSAIAAQADPPATPPAEATPPAAVAQRPAPVVLSGAGAYGWLSDSRMYRVGDVITILVDEYTAASADRSTVATEERSSELGGSASVTGGSSGFGQNGRLGTGVAGDSYRRGRDTRQDRLQSEITARVMEVNPDGSLRLEGRKKLVIDKHEQEVIVSGVIRSNDVSAGNTIESWRLAEAEILYATNGELGKPNKSIIMKLLGFIWP</sequence>
<evidence type="ECO:0000256" key="8">
    <source>
        <dbReference type="ARBA" id="ARBA00023237"/>
    </source>
</evidence>
<feature type="signal peptide" evidence="10">
    <location>
        <begin position="1"/>
        <end position="25"/>
    </location>
</feature>
<feature type="chain" id="PRO_5047378117" evidence="10">
    <location>
        <begin position="26"/>
        <end position="225"/>
    </location>
</feature>
<dbReference type="Pfam" id="PF02107">
    <property type="entry name" value="FlgH"/>
    <property type="match status" value="1"/>
</dbReference>
<comment type="function">
    <text evidence="1">Assembles around the rod to form the L-ring and probably protects the motor/basal body from shearing forces during rotation.</text>
</comment>
<feature type="region of interest" description="Disordered" evidence="9">
    <location>
        <begin position="87"/>
        <end position="135"/>
    </location>
</feature>
<keyword evidence="11" id="KW-0966">Cell projection</keyword>
<keyword evidence="6" id="KW-0472">Membrane</keyword>
<evidence type="ECO:0000256" key="9">
    <source>
        <dbReference type="SAM" id="MobiDB-lite"/>
    </source>
</evidence>
<keyword evidence="8" id="KW-0998">Cell outer membrane</keyword>
<keyword evidence="12" id="KW-1185">Reference proteome</keyword>
<proteinExistence type="inferred from homology"/>
<comment type="subcellular location">
    <subcellularLocation>
        <location evidence="2">Bacterial flagellum basal body</location>
    </subcellularLocation>
    <subcellularLocation>
        <location evidence="3">Cell outer membrane</location>
    </subcellularLocation>
</comment>
<comment type="caution">
    <text evidence="11">The sequence shown here is derived from an EMBL/GenBank/DDBJ whole genome shotgun (WGS) entry which is preliminary data.</text>
</comment>
<name>A0ABU9EEM1_9BACT</name>
<evidence type="ECO:0000256" key="7">
    <source>
        <dbReference type="ARBA" id="ARBA00023143"/>
    </source>
</evidence>
<evidence type="ECO:0000256" key="3">
    <source>
        <dbReference type="ARBA" id="ARBA00004442"/>
    </source>
</evidence>
<protein>
    <submittedName>
        <fullName evidence="11">Flagellar basal body L-ring protein FlgH</fullName>
    </submittedName>
</protein>
<keyword evidence="11" id="KW-0282">Flagellum</keyword>
<evidence type="ECO:0000256" key="2">
    <source>
        <dbReference type="ARBA" id="ARBA00004117"/>
    </source>
</evidence>
<organism evidence="11 12">
    <name type="scientific">Gaopeijia maritima</name>
    <dbReference type="NCBI Taxonomy" id="3119007"/>
    <lineage>
        <taxon>Bacteria</taxon>
        <taxon>Pseudomonadati</taxon>
        <taxon>Gemmatimonadota</taxon>
        <taxon>Longimicrobiia</taxon>
        <taxon>Gaopeijiales</taxon>
        <taxon>Gaopeijiaceae</taxon>
        <taxon>Gaopeijia</taxon>
    </lineage>
</organism>
<keyword evidence="7" id="KW-0975">Bacterial flagellum</keyword>